<dbReference type="Pfam" id="PF02719">
    <property type="entry name" value="Polysacc_synt_2"/>
    <property type="match status" value="1"/>
</dbReference>
<dbReference type="Proteomes" id="UP001501352">
    <property type="component" value="Unassembled WGS sequence"/>
</dbReference>
<dbReference type="InterPro" id="IPR057326">
    <property type="entry name" value="KR_dom"/>
</dbReference>
<evidence type="ECO:0000313" key="5">
    <source>
        <dbReference type="Proteomes" id="UP001501352"/>
    </source>
</evidence>
<dbReference type="Gene3D" id="3.40.50.720">
    <property type="entry name" value="NAD(P)-binding Rossmann-like Domain"/>
    <property type="match status" value="2"/>
</dbReference>
<keyword evidence="5" id="KW-1185">Reference proteome</keyword>
<evidence type="ECO:0000259" key="3">
    <source>
        <dbReference type="SMART" id="SM00822"/>
    </source>
</evidence>
<gene>
    <name evidence="4" type="ORF">GCM10009422_02570</name>
</gene>
<keyword evidence="2" id="KW-0812">Transmembrane</keyword>
<evidence type="ECO:0000256" key="1">
    <source>
        <dbReference type="ARBA" id="ARBA00007430"/>
    </source>
</evidence>
<comment type="similarity">
    <text evidence="1">Belongs to the polysaccharide synthase family.</text>
</comment>
<accession>A0ABN1GGP5</accession>
<feature type="transmembrane region" description="Helical" evidence="2">
    <location>
        <begin position="74"/>
        <end position="95"/>
    </location>
</feature>
<organism evidence="4 5">
    <name type="scientific">Brevundimonas kwangchunensis</name>
    <dbReference type="NCBI Taxonomy" id="322163"/>
    <lineage>
        <taxon>Bacteria</taxon>
        <taxon>Pseudomonadati</taxon>
        <taxon>Pseudomonadota</taxon>
        <taxon>Alphaproteobacteria</taxon>
        <taxon>Caulobacterales</taxon>
        <taxon>Caulobacteraceae</taxon>
        <taxon>Brevundimonas</taxon>
    </lineage>
</organism>
<comment type="caution">
    <text evidence="4">The sequence shown here is derived from an EMBL/GenBank/DDBJ whole genome shotgun (WGS) entry which is preliminary data.</text>
</comment>
<dbReference type="PANTHER" id="PTHR43318">
    <property type="entry name" value="UDP-N-ACETYLGLUCOSAMINE 4,6-DEHYDRATASE"/>
    <property type="match status" value="1"/>
</dbReference>
<feature type="transmembrane region" description="Helical" evidence="2">
    <location>
        <begin position="44"/>
        <end position="62"/>
    </location>
</feature>
<dbReference type="CDD" id="cd05237">
    <property type="entry name" value="UDP_invert_4-6DH_SDR_e"/>
    <property type="match status" value="1"/>
</dbReference>
<protein>
    <submittedName>
        <fullName evidence="4">Nucleoside-diphosphate sugar epimerase/dehydratase</fullName>
    </submittedName>
</protein>
<proteinExistence type="inferred from homology"/>
<dbReference type="PANTHER" id="PTHR43318:SF1">
    <property type="entry name" value="POLYSACCHARIDE BIOSYNTHESIS PROTEIN EPSC-RELATED"/>
    <property type="match status" value="1"/>
</dbReference>
<dbReference type="SMART" id="SM00822">
    <property type="entry name" value="PKS_KR"/>
    <property type="match status" value="1"/>
</dbReference>
<dbReference type="InterPro" id="IPR003869">
    <property type="entry name" value="Polysac_CapD-like"/>
</dbReference>
<sequence>MKIYKILTRAAVRFAAVVIAYSLATHRDINLESLIDSVSQSGLYALFFVGLGAIYDVVMRLDRAPWRYASIQNVLTNLRTSTLTVLLFLIVAFVIDRADTLPRSMFALTWMLDVVFFSGALLIRRAMHEQAFGRAFAPFLGKGDDQNQEDLIIIGELDSAEAFLRDRARGQLRQYRPLGLITSDKGDEGRELHGVQVLASFPSAGKALDDYSRQESKRAILFADDSIAPADIDPEVLGRLRASGVRMLRHSVVADLNESGPKTSLRELDLEDLLSRPPVALDFGEIRKMISGRRVLVTGAGGSIGSEICRQVAALGCAHLSLLDNSEFGLFKISIEVSDRFPTMSRNDIICDIRDADRIRHWVAQEQPDIIFHAAALKHVPLMEHHPCESVLTNVVGTSNVAAAALVNHVDQMVFISTDKAVDPGNVMGATKRLAESVVRRHRTLGGATSFSVVRFGNVLGSAGSVVPTFLDQIRRGGPVTVTHAEVERYFMTIPEAVQLVLHATASVSMRASDQSGLFVLDMGPPVKIMDLARRLIGLSDMPEARKIEIRITGLRPGEKLTEELVDSTEVAVRCDQGVFEVSDRGDTGVIGDTELALLKEQAQLGDSAATKVLLFRMLDQVRNGASDHGATS</sequence>
<feature type="transmembrane region" description="Helical" evidence="2">
    <location>
        <begin position="107"/>
        <end position="124"/>
    </location>
</feature>
<dbReference type="SUPFAM" id="SSF51735">
    <property type="entry name" value="NAD(P)-binding Rossmann-fold domains"/>
    <property type="match status" value="1"/>
</dbReference>
<dbReference type="InterPro" id="IPR051203">
    <property type="entry name" value="Polysaccharide_Synthase-Rel"/>
</dbReference>
<dbReference type="EMBL" id="BAAAGA010000001">
    <property type="protein sequence ID" value="GAA0611178.1"/>
    <property type="molecule type" value="Genomic_DNA"/>
</dbReference>
<evidence type="ECO:0000313" key="4">
    <source>
        <dbReference type="EMBL" id="GAA0611178.1"/>
    </source>
</evidence>
<keyword evidence="2" id="KW-1133">Transmembrane helix</keyword>
<dbReference type="RefSeq" id="WP_343789168.1">
    <property type="nucleotide sequence ID" value="NZ_BAAAGA010000001.1"/>
</dbReference>
<feature type="domain" description="Ketoreductase" evidence="3">
    <location>
        <begin position="293"/>
        <end position="462"/>
    </location>
</feature>
<dbReference type="InterPro" id="IPR036291">
    <property type="entry name" value="NAD(P)-bd_dom_sf"/>
</dbReference>
<evidence type="ECO:0000256" key="2">
    <source>
        <dbReference type="SAM" id="Phobius"/>
    </source>
</evidence>
<name>A0ABN1GGP5_9CAUL</name>
<keyword evidence="2" id="KW-0472">Membrane</keyword>
<reference evidence="4 5" key="1">
    <citation type="journal article" date="2019" name="Int. J. Syst. Evol. Microbiol.">
        <title>The Global Catalogue of Microorganisms (GCM) 10K type strain sequencing project: providing services to taxonomists for standard genome sequencing and annotation.</title>
        <authorList>
            <consortium name="The Broad Institute Genomics Platform"/>
            <consortium name="The Broad Institute Genome Sequencing Center for Infectious Disease"/>
            <person name="Wu L."/>
            <person name="Ma J."/>
        </authorList>
    </citation>
    <scope>NUCLEOTIDE SEQUENCE [LARGE SCALE GENOMIC DNA]</scope>
    <source>
        <strain evidence="4 5">JCM 12928</strain>
    </source>
</reference>